<organism evidence="1 2">
    <name type="scientific">Leptosia nina</name>
    <dbReference type="NCBI Taxonomy" id="320188"/>
    <lineage>
        <taxon>Eukaryota</taxon>
        <taxon>Metazoa</taxon>
        <taxon>Ecdysozoa</taxon>
        <taxon>Arthropoda</taxon>
        <taxon>Hexapoda</taxon>
        <taxon>Insecta</taxon>
        <taxon>Pterygota</taxon>
        <taxon>Neoptera</taxon>
        <taxon>Endopterygota</taxon>
        <taxon>Lepidoptera</taxon>
        <taxon>Glossata</taxon>
        <taxon>Ditrysia</taxon>
        <taxon>Papilionoidea</taxon>
        <taxon>Pieridae</taxon>
        <taxon>Pierinae</taxon>
        <taxon>Leptosia</taxon>
    </lineage>
</organism>
<dbReference type="AlphaFoldDB" id="A0AAV1JEZ2"/>
<proteinExistence type="predicted"/>
<keyword evidence="2" id="KW-1185">Reference proteome</keyword>
<name>A0AAV1JEZ2_9NEOP</name>
<evidence type="ECO:0000313" key="2">
    <source>
        <dbReference type="Proteomes" id="UP001497472"/>
    </source>
</evidence>
<dbReference type="EMBL" id="CAVLEF010000010">
    <property type="protein sequence ID" value="CAK1547887.1"/>
    <property type="molecule type" value="Genomic_DNA"/>
</dbReference>
<gene>
    <name evidence="1" type="ORF">LNINA_LOCUS7325</name>
</gene>
<reference evidence="1 2" key="1">
    <citation type="submission" date="2023-11" db="EMBL/GenBank/DDBJ databases">
        <authorList>
            <person name="Okamura Y."/>
        </authorList>
    </citation>
    <scope>NUCLEOTIDE SEQUENCE [LARGE SCALE GENOMIC DNA]</scope>
</reference>
<dbReference type="Proteomes" id="UP001497472">
    <property type="component" value="Unassembled WGS sequence"/>
</dbReference>
<comment type="caution">
    <text evidence="1">The sequence shown here is derived from an EMBL/GenBank/DDBJ whole genome shotgun (WGS) entry which is preliminary data.</text>
</comment>
<accession>A0AAV1JEZ2</accession>
<sequence>MIINLQYDIIRKVCFESEDIPGKILRSKNRNSIEEIRIYPDQTPQQRQYYNNLRDELKARQEKEHIQEVAVCQCISVMQHEVLINACEENNHFLWVHIKNMSLDVGLVYRQPTSNVKQFLKTYGEQLACIKATLAESYERIQRSNLASLDNRRTISRCRKT</sequence>
<evidence type="ECO:0000313" key="1">
    <source>
        <dbReference type="EMBL" id="CAK1547887.1"/>
    </source>
</evidence>
<protein>
    <submittedName>
        <fullName evidence="1">Uncharacterized protein</fullName>
    </submittedName>
</protein>